<dbReference type="CDD" id="cd05931">
    <property type="entry name" value="FAAL"/>
    <property type="match status" value="1"/>
</dbReference>
<gene>
    <name evidence="5" type="ORF">OLX77_10500</name>
</gene>
<dbReference type="GO" id="GO:0016874">
    <property type="term" value="F:ligase activity"/>
    <property type="evidence" value="ECO:0007669"/>
    <property type="project" value="UniProtKB-KW"/>
</dbReference>
<dbReference type="PANTHER" id="PTHR22754">
    <property type="entry name" value="DISCO-INTERACTING PROTEIN 2 DIP2 -RELATED"/>
    <property type="match status" value="1"/>
</dbReference>
<dbReference type="InterPro" id="IPR036736">
    <property type="entry name" value="ACP-like_sf"/>
</dbReference>
<dbReference type="SUPFAM" id="SSF69593">
    <property type="entry name" value="Glycerol-3-phosphate (1)-acyltransferase"/>
    <property type="match status" value="1"/>
</dbReference>
<accession>A0A9X4MPK9</accession>
<dbReference type="Proteomes" id="UP001154240">
    <property type="component" value="Unassembled WGS sequence"/>
</dbReference>
<dbReference type="EMBL" id="JAPHEH010000001">
    <property type="protein sequence ID" value="MDG4476582.1"/>
    <property type="molecule type" value="Genomic_DNA"/>
</dbReference>
<dbReference type="InterPro" id="IPR020845">
    <property type="entry name" value="AMP-binding_CS"/>
</dbReference>
<organism evidence="5 6">
    <name type="scientific">Thiovibrio frasassiensis</name>
    <dbReference type="NCBI Taxonomy" id="2984131"/>
    <lineage>
        <taxon>Bacteria</taxon>
        <taxon>Pseudomonadati</taxon>
        <taxon>Thermodesulfobacteriota</taxon>
        <taxon>Desulfobulbia</taxon>
        <taxon>Desulfobulbales</taxon>
        <taxon>Thiovibrionaceae</taxon>
        <taxon>Thiovibrio</taxon>
    </lineage>
</organism>
<evidence type="ECO:0000256" key="3">
    <source>
        <dbReference type="SAM" id="Phobius"/>
    </source>
</evidence>
<sequence length="940" mass="103226">MPIKTSPSSHQEIPAADLLLGIVRRLSGELRPTSKAMAHLGLDHALDSDFGLDSLARMELLVRIQRETGVRLSETALAEADTPRDLLALMESQPLATIPASPHFATQTLCEIGHPPETIATLNEMLDWHVAQHGERTHITFYVDEERTEEITYRMLQTESRELAAGLRTQGLGNGDRIAIMLPTGREFFTAFYGALYSGCVPVPLYPPTRPSQIEDHMRRIAGIITNAEASILVTDERAKALGHLLRAQCSSLRSVVTVSELSGPIIPQPLPRPNAQDIALLQYTSGSTGNPKGVVLTHTNLLANLRAMEQASGITSADIFVSWLPLYHDMGLIGACMGSLSVGFLLVLMSPLAFLARPSRWLWTIHRHRATVSAAPNFAYELCANKLDDRDLDGLDLSCWRLAYNGAEPVSSDTLSHFAARLAPYGFGPKAMTPVYGLAESSVGLAFPPLGRGPLIDRVDREALSGTGIALVASMEDPNPRHIVSCGRPLPEHAIRIVDATGQVLPERRQGMVQFQGPSATRGYFRNPEATKLLFDGPWLNTGDLGYLATEDLYLTGREKDIIIRGGHNIHPQELEEAVNQVRGVHKGGVAVFPATAPQTGTERLVVLAEIKEFARNKERSRIQSEINRLAIDLLGLPVDDIVLVPPRTVLKTSSGKIRRSACRERYERGVLINAHHKPWRQILHLVYSGIKTQTKRWQHRCVGCAWSAWAWTVFAAIVPFAWCLIVLAPALTLRRNIARTSARLVLSLTGLTPRVEGLQHLTESTPTIVVANHASYLDALILTAVLPPRFTYVAKQELLNKTLAALPLRRLDSAFVERFDSTRGAEDTNGMADLTRAGASLVFFPEGTFQSESGLLPFRLGAFVIAARCGIPVVPIALIGTRTLLRGERRRPHYSVLQVLIGEPLYGKGDDEWQVALKLRDTARTRILARLGEPDTAT</sequence>
<dbReference type="FunFam" id="3.40.50.12780:FF:000013">
    <property type="entry name" value="Long-chain-fatty-acid--AMP ligase FadD32"/>
    <property type="match status" value="1"/>
</dbReference>
<dbReference type="RefSeq" id="WP_307633549.1">
    <property type="nucleotide sequence ID" value="NZ_JAPHEH010000001.1"/>
</dbReference>
<keyword evidence="3" id="KW-1133">Transmembrane helix</keyword>
<dbReference type="GO" id="GO:0071766">
    <property type="term" value="P:Actinobacterium-type cell wall biogenesis"/>
    <property type="evidence" value="ECO:0007669"/>
    <property type="project" value="UniProtKB-ARBA"/>
</dbReference>
<dbReference type="SUPFAM" id="SSF56801">
    <property type="entry name" value="Acetyl-CoA synthetase-like"/>
    <property type="match status" value="1"/>
</dbReference>
<dbReference type="GO" id="GO:0006633">
    <property type="term" value="P:fatty acid biosynthetic process"/>
    <property type="evidence" value="ECO:0007669"/>
    <property type="project" value="TreeGrafter"/>
</dbReference>
<dbReference type="PROSITE" id="PS50075">
    <property type="entry name" value="CARRIER"/>
    <property type="match status" value="1"/>
</dbReference>
<dbReference type="InterPro" id="IPR045851">
    <property type="entry name" value="AMP-bd_C_sf"/>
</dbReference>
<dbReference type="GO" id="GO:0005886">
    <property type="term" value="C:plasma membrane"/>
    <property type="evidence" value="ECO:0007669"/>
    <property type="project" value="TreeGrafter"/>
</dbReference>
<keyword evidence="6" id="KW-1185">Reference proteome</keyword>
<dbReference type="GO" id="GO:0016746">
    <property type="term" value="F:acyltransferase activity"/>
    <property type="evidence" value="ECO:0007669"/>
    <property type="project" value="InterPro"/>
</dbReference>
<name>A0A9X4MPK9_9BACT</name>
<reference evidence="5" key="1">
    <citation type="journal article" date="2022" name="bioRxiv">
        <title>Thiovibrio frasassiensisgen. nov., sp. nov., an autotrophic, elemental sulfur disproportionating bacterium isolated from sulfidic karst sediment, and proposal of Thiovibrionaceae fam. nov.</title>
        <authorList>
            <person name="Aronson H."/>
            <person name="Thomas C."/>
            <person name="Bhattacharyya M."/>
            <person name="Eckstein S."/>
            <person name="Jensen S."/>
            <person name="Barco R."/>
            <person name="Macalady J."/>
            <person name="Amend J."/>
        </authorList>
    </citation>
    <scope>NUCLEOTIDE SEQUENCE</scope>
    <source>
        <strain evidence="5">RS19-109</strain>
    </source>
</reference>
<evidence type="ECO:0000313" key="5">
    <source>
        <dbReference type="EMBL" id="MDG4476582.1"/>
    </source>
</evidence>
<keyword evidence="3" id="KW-0472">Membrane</keyword>
<dbReference type="Gene3D" id="3.40.50.12780">
    <property type="entry name" value="N-terminal domain of ligase-like"/>
    <property type="match status" value="1"/>
</dbReference>
<dbReference type="SMART" id="SM00563">
    <property type="entry name" value="PlsC"/>
    <property type="match status" value="1"/>
</dbReference>
<dbReference type="Gene3D" id="3.30.300.30">
    <property type="match status" value="1"/>
</dbReference>
<feature type="domain" description="Carrier" evidence="4">
    <location>
        <begin position="13"/>
        <end position="94"/>
    </location>
</feature>
<dbReference type="Gene3D" id="1.10.1200.10">
    <property type="entry name" value="ACP-like"/>
    <property type="match status" value="1"/>
</dbReference>
<evidence type="ECO:0000313" key="6">
    <source>
        <dbReference type="Proteomes" id="UP001154240"/>
    </source>
</evidence>
<dbReference type="InterPro" id="IPR042099">
    <property type="entry name" value="ANL_N_sf"/>
</dbReference>
<dbReference type="InterPro" id="IPR040097">
    <property type="entry name" value="FAAL/FAAC"/>
</dbReference>
<evidence type="ECO:0000259" key="4">
    <source>
        <dbReference type="PROSITE" id="PS50075"/>
    </source>
</evidence>
<dbReference type="InterPro" id="IPR000873">
    <property type="entry name" value="AMP-dep_synth/lig_dom"/>
</dbReference>
<reference evidence="5" key="2">
    <citation type="submission" date="2022-10" db="EMBL/GenBank/DDBJ databases">
        <authorList>
            <person name="Aronson H.S."/>
        </authorList>
    </citation>
    <scope>NUCLEOTIDE SEQUENCE</scope>
    <source>
        <strain evidence="5">RS19-109</strain>
    </source>
</reference>
<evidence type="ECO:0000256" key="1">
    <source>
        <dbReference type="ARBA" id="ARBA00006432"/>
    </source>
</evidence>
<dbReference type="InterPro" id="IPR002123">
    <property type="entry name" value="Plipid/glycerol_acylTrfase"/>
</dbReference>
<keyword evidence="3" id="KW-0812">Transmembrane</keyword>
<dbReference type="Pfam" id="PF00501">
    <property type="entry name" value="AMP-binding"/>
    <property type="match status" value="1"/>
</dbReference>
<comment type="similarity">
    <text evidence="1">Belongs to the ATP-dependent AMP-binding enzyme family.</text>
</comment>
<keyword evidence="2" id="KW-0436">Ligase</keyword>
<dbReference type="Pfam" id="PF00550">
    <property type="entry name" value="PP-binding"/>
    <property type="match status" value="1"/>
</dbReference>
<proteinExistence type="inferred from homology"/>
<dbReference type="SUPFAM" id="SSF47336">
    <property type="entry name" value="ACP-like"/>
    <property type="match status" value="1"/>
</dbReference>
<dbReference type="PANTHER" id="PTHR22754:SF32">
    <property type="entry name" value="DISCO-INTERACTING PROTEIN 2"/>
    <property type="match status" value="1"/>
</dbReference>
<protein>
    <submittedName>
        <fullName evidence="5">AMP-binding protein</fullName>
    </submittedName>
</protein>
<dbReference type="InterPro" id="IPR009081">
    <property type="entry name" value="PP-bd_ACP"/>
</dbReference>
<dbReference type="GO" id="GO:0070566">
    <property type="term" value="F:adenylyltransferase activity"/>
    <property type="evidence" value="ECO:0007669"/>
    <property type="project" value="TreeGrafter"/>
</dbReference>
<evidence type="ECO:0000256" key="2">
    <source>
        <dbReference type="ARBA" id="ARBA00022598"/>
    </source>
</evidence>
<feature type="transmembrane region" description="Helical" evidence="3">
    <location>
        <begin position="710"/>
        <end position="735"/>
    </location>
</feature>
<dbReference type="CDD" id="cd07989">
    <property type="entry name" value="LPLAT_AGPAT-like"/>
    <property type="match status" value="1"/>
</dbReference>
<dbReference type="PROSITE" id="PS00455">
    <property type="entry name" value="AMP_BINDING"/>
    <property type="match status" value="1"/>
</dbReference>
<comment type="caution">
    <text evidence="5">The sequence shown here is derived from an EMBL/GenBank/DDBJ whole genome shotgun (WGS) entry which is preliminary data.</text>
</comment>
<dbReference type="AlphaFoldDB" id="A0A9X4MPK9"/>
<dbReference type="Pfam" id="PF01553">
    <property type="entry name" value="Acyltransferase"/>
    <property type="match status" value="1"/>
</dbReference>